<organism evidence="2">
    <name type="scientific">Anguilla anguilla</name>
    <name type="common">European freshwater eel</name>
    <name type="synonym">Muraena anguilla</name>
    <dbReference type="NCBI Taxonomy" id="7936"/>
    <lineage>
        <taxon>Eukaryota</taxon>
        <taxon>Metazoa</taxon>
        <taxon>Chordata</taxon>
        <taxon>Craniata</taxon>
        <taxon>Vertebrata</taxon>
        <taxon>Euteleostomi</taxon>
        <taxon>Actinopterygii</taxon>
        <taxon>Neopterygii</taxon>
        <taxon>Teleostei</taxon>
        <taxon>Anguilliformes</taxon>
        <taxon>Anguillidae</taxon>
        <taxon>Anguilla</taxon>
    </lineage>
</organism>
<feature type="compositionally biased region" description="Polar residues" evidence="1">
    <location>
        <begin position="1"/>
        <end position="14"/>
    </location>
</feature>
<proteinExistence type="predicted"/>
<evidence type="ECO:0000256" key="1">
    <source>
        <dbReference type="SAM" id="MobiDB-lite"/>
    </source>
</evidence>
<name>A0A0E9WGW8_ANGAN</name>
<reference evidence="2" key="1">
    <citation type="submission" date="2014-11" db="EMBL/GenBank/DDBJ databases">
        <authorList>
            <person name="Amaro Gonzalez C."/>
        </authorList>
    </citation>
    <scope>NUCLEOTIDE SEQUENCE</scope>
</reference>
<accession>A0A0E9WGW8</accession>
<reference evidence="2" key="2">
    <citation type="journal article" date="2015" name="Fish Shellfish Immunol.">
        <title>Early steps in the European eel (Anguilla anguilla)-Vibrio vulnificus interaction in the gills: Role of the RtxA13 toxin.</title>
        <authorList>
            <person name="Callol A."/>
            <person name="Pajuelo D."/>
            <person name="Ebbesson L."/>
            <person name="Teles M."/>
            <person name="MacKenzie S."/>
            <person name="Amaro C."/>
        </authorList>
    </citation>
    <scope>NUCLEOTIDE SEQUENCE</scope>
</reference>
<dbReference type="EMBL" id="GBXM01019041">
    <property type="protein sequence ID" value="JAH89536.1"/>
    <property type="molecule type" value="Transcribed_RNA"/>
</dbReference>
<feature type="region of interest" description="Disordered" evidence="1">
    <location>
        <begin position="1"/>
        <end position="20"/>
    </location>
</feature>
<dbReference type="AlphaFoldDB" id="A0A0E9WGW8"/>
<sequence>MRNVSRSQIHTPTLLTGRGKLQLHMRNVSRSQIHTPTLLTGRVRESNLSCFHPLNSPHDPDQP</sequence>
<evidence type="ECO:0000313" key="2">
    <source>
        <dbReference type="EMBL" id="JAH89536.1"/>
    </source>
</evidence>
<protein>
    <submittedName>
        <fullName evidence="2">Uncharacterized protein</fullName>
    </submittedName>
</protein>